<dbReference type="GeneID" id="19972611"/>
<dbReference type="PROSITE" id="PS50920">
    <property type="entry name" value="SOLCAR"/>
    <property type="match status" value="1"/>
</dbReference>
<dbReference type="AlphaFoldDB" id="W2RRW1"/>
<keyword evidence="9 10" id="KW-0472">Membrane</keyword>
<dbReference type="PANTHER" id="PTHR45624:SF12">
    <property type="entry name" value="MITOCHONDRIAL ORNITHINE TRANSPORTER 1"/>
    <property type="match status" value="1"/>
</dbReference>
<comment type="subcellular location">
    <subcellularLocation>
        <location evidence="1">Mitochondrion membrane</location>
        <topology evidence="1">Multi-pass membrane protein</topology>
    </subcellularLocation>
</comment>
<evidence type="ECO:0008006" key="14">
    <source>
        <dbReference type="Google" id="ProtNLM"/>
    </source>
</evidence>
<dbReference type="Pfam" id="PF00153">
    <property type="entry name" value="Mito_carr"/>
    <property type="match status" value="1"/>
</dbReference>
<dbReference type="InParanoid" id="W2RRW1"/>
<dbReference type="GO" id="GO:1990575">
    <property type="term" value="P:mitochondrial L-ornithine transmembrane transport"/>
    <property type="evidence" value="ECO:0007669"/>
    <property type="project" value="TreeGrafter"/>
</dbReference>
<evidence type="ECO:0000256" key="3">
    <source>
        <dbReference type="ARBA" id="ARBA00022448"/>
    </source>
</evidence>
<keyword evidence="3 11" id="KW-0813">Transport</keyword>
<evidence type="ECO:0000256" key="7">
    <source>
        <dbReference type="ARBA" id="ARBA00022989"/>
    </source>
</evidence>
<evidence type="ECO:0000256" key="6">
    <source>
        <dbReference type="ARBA" id="ARBA00022792"/>
    </source>
</evidence>
<feature type="repeat" description="Solcar" evidence="10">
    <location>
        <begin position="47"/>
        <end position="135"/>
    </location>
</feature>
<keyword evidence="13" id="KW-1185">Reference proteome</keyword>
<dbReference type="OrthoDB" id="409586at2759"/>
<comment type="similarity">
    <text evidence="2 11">Belongs to the mitochondrial carrier (TC 2.A.29) family.</text>
</comment>
<evidence type="ECO:0000256" key="5">
    <source>
        <dbReference type="ARBA" id="ARBA00022737"/>
    </source>
</evidence>
<dbReference type="SUPFAM" id="SSF103506">
    <property type="entry name" value="Mitochondrial carrier"/>
    <property type="match status" value="1"/>
</dbReference>
<dbReference type="EMBL" id="KB822721">
    <property type="protein sequence ID" value="ETN39050.1"/>
    <property type="molecule type" value="Genomic_DNA"/>
</dbReference>
<dbReference type="PANTHER" id="PTHR45624">
    <property type="entry name" value="MITOCHONDRIAL BASIC AMINO ACIDS TRANSPORTER-RELATED"/>
    <property type="match status" value="1"/>
</dbReference>
<dbReference type="InterPro" id="IPR018108">
    <property type="entry name" value="MCP_transmembrane"/>
</dbReference>
<evidence type="ECO:0000256" key="9">
    <source>
        <dbReference type="ARBA" id="ARBA00023136"/>
    </source>
</evidence>
<evidence type="ECO:0000313" key="13">
    <source>
        <dbReference type="Proteomes" id="UP000030752"/>
    </source>
</evidence>
<dbReference type="InterPro" id="IPR023395">
    <property type="entry name" value="MCP_dom_sf"/>
</dbReference>
<keyword evidence="8" id="KW-0496">Mitochondrion</keyword>
<evidence type="ECO:0000256" key="10">
    <source>
        <dbReference type="PROSITE-ProRule" id="PRU00282"/>
    </source>
</evidence>
<dbReference type="RefSeq" id="XP_008717835.1">
    <property type="nucleotide sequence ID" value="XM_008719613.1"/>
</dbReference>
<protein>
    <recommendedName>
        <fullName evidence="14">Mitochondrial thiamine pyrophosphate carrier 1</fullName>
    </recommendedName>
</protein>
<keyword evidence="7" id="KW-1133">Transmembrane helix</keyword>
<dbReference type="InterPro" id="IPR050567">
    <property type="entry name" value="Mitochondrial_Carrier"/>
</dbReference>
<evidence type="ECO:0000256" key="4">
    <source>
        <dbReference type="ARBA" id="ARBA00022692"/>
    </source>
</evidence>
<dbReference type="GO" id="GO:0000064">
    <property type="term" value="F:L-ornithine transmembrane transporter activity"/>
    <property type="evidence" value="ECO:0007669"/>
    <property type="project" value="TreeGrafter"/>
</dbReference>
<organism evidence="12 13">
    <name type="scientific">Cyphellophora europaea (strain CBS 101466)</name>
    <name type="common">Phialophora europaea</name>
    <dbReference type="NCBI Taxonomy" id="1220924"/>
    <lineage>
        <taxon>Eukaryota</taxon>
        <taxon>Fungi</taxon>
        <taxon>Dikarya</taxon>
        <taxon>Ascomycota</taxon>
        <taxon>Pezizomycotina</taxon>
        <taxon>Eurotiomycetes</taxon>
        <taxon>Chaetothyriomycetidae</taxon>
        <taxon>Chaetothyriales</taxon>
        <taxon>Cyphellophoraceae</taxon>
        <taxon>Cyphellophora</taxon>
    </lineage>
</organism>
<keyword evidence="4 10" id="KW-0812">Transmembrane</keyword>
<evidence type="ECO:0000256" key="2">
    <source>
        <dbReference type="ARBA" id="ARBA00006375"/>
    </source>
</evidence>
<name>W2RRW1_CYPE1</name>
<dbReference type="STRING" id="1220924.W2RRW1"/>
<dbReference type="Gene3D" id="1.50.40.10">
    <property type="entry name" value="Mitochondrial carrier domain"/>
    <property type="match status" value="1"/>
</dbReference>
<evidence type="ECO:0000313" key="12">
    <source>
        <dbReference type="EMBL" id="ETN39050.1"/>
    </source>
</evidence>
<dbReference type="VEuPathDB" id="FungiDB:HMPREF1541_05272"/>
<proteinExistence type="inferred from homology"/>
<accession>W2RRW1</accession>
<dbReference type="GO" id="GO:0031966">
    <property type="term" value="C:mitochondrial membrane"/>
    <property type="evidence" value="ECO:0007669"/>
    <property type="project" value="UniProtKB-SubCell"/>
</dbReference>
<evidence type="ECO:0000256" key="1">
    <source>
        <dbReference type="ARBA" id="ARBA00004225"/>
    </source>
</evidence>
<dbReference type="HOGENOM" id="CLU_015166_16_6_1"/>
<dbReference type="Proteomes" id="UP000030752">
    <property type="component" value="Unassembled WGS sequence"/>
</dbReference>
<reference evidence="12 13" key="1">
    <citation type="submission" date="2013-03" db="EMBL/GenBank/DDBJ databases">
        <title>The Genome Sequence of Phialophora europaea CBS 101466.</title>
        <authorList>
            <consortium name="The Broad Institute Genomics Platform"/>
            <person name="Cuomo C."/>
            <person name="de Hoog S."/>
            <person name="Gorbushina A."/>
            <person name="Walker B."/>
            <person name="Young S.K."/>
            <person name="Zeng Q."/>
            <person name="Gargeya S."/>
            <person name="Fitzgerald M."/>
            <person name="Haas B."/>
            <person name="Abouelleil A."/>
            <person name="Allen A.W."/>
            <person name="Alvarado L."/>
            <person name="Arachchi H.M."/>
            <person name="Berlin A.M."/>
            <person name="Chapman S.B."/>
            <person name="Gainer-Dewar J."/>
            <person name="Goldberg J."/>
            <person name="Griggs A."/>
            <person name="Gujja S."/>
            <person name="Hansen M."/>
            <person name="Howarth C."/>
            <person name="Imamovic A."/>
            <person name="Ireland A."/>
            <person name="Larimer J."/>
            <person name="McCowan C."/>
            <person name="Murphy C."/>
            <person name="Pearson M."/>
            <person name="Poon T.W."/>
            <person name="Priest M."/>
            <person name="Roberts A."/>
            <person name="Saif S."/>
            <person name="Shea T."/>
            <person name="Sisk P."/>
            <person name="Sykes S."/>
            <person name="Wortman J."/>
            <person name="Nusbaum C."/>
            <person name="Birren B."/>
        </authorList>
    </citation>
    <scope>NUCLEOTIDE SEQUENCE [LARGE SCALE GENOMIC DNA]</scope>
    <source>
        <strain evidence="12 13">CBS 101466</strain>
    </source>
</reference>
<sequence length="136" mass="15187">MAGVRGLFKAFPVALIKEFQAFGCYFASFEVSAYWLCHTAGKERSSMSVWETIPCGALGGIGFWVGSFPIDVVKTKLQNDGFGNNARYRNTWSVVTHTWQTGGMRAFWRGLAPTLIRTSLSSAGCFTVVEQIRRWM</sequence>
<evidence type="ECO:0000256" key="8">
    <source>
        <dbReference type="ARBA" id="ARBA00023128"/>
    </source>
</evidence>
<keyword evidence="5" id="KW-0677">Repeat</keyword>
<gene>
    <name evidence="12" type="ORF">HMPREF1541_05272</name>
</gene>
<keyword evidence="6" id="KW-0999">Mitochondrion inner membrane</keyword>
<dbReference type="eggNOG" id="KOG0758">
    <property type="taxonomic scope" value="Eukaryota"/>
</dbReference>
<evidence type="ECO:0000256" key="11">
    <source>
        <dbReference type="RuleBase" id="RU000488"/>
    </source>
</evidence>